<gene>
    <name evidence="2" type="ORF">FOZ60_003047</name>
</gene>
<evidence type="ECO:0000313" key="2">
    <source>
        <dbReference type="EMBL" id="KAF4695880.1"/>
    </source>
</evidence>
<comment type="caution">
    <text evidence="2">The sequence shown here is derived from an EMBL/GenBank/DDBJ whole genome shotgun (WGS) entry which is preliminary data.</text>
</comment>
<dbReference type="EMBL" id="JABANP010000016">
    <property type="protein sequence ID" value="KAF4695880.1"/>
    <property type="molecule type" value="Genomic_DNA"/>
</dbReference>
<dbReference type="Proteomes" id="UP000541610">
    <property type="component" value="Unassembled WGS sequence"/>
</dbReference>
<feature type="chain" id="PRO_5029851057" evidence="1">
    <location>
        <begin position="17"/>
        <end position="262"/>
    </location>
</feature>
<keyword evidence="1" id="KW-0732">Signal</keyword>
<evidence type="ECO:0000313" key="3">
    <source>
        <dbReference type="Proteomes" id="UP000541610"/>
    </source>
</evidence>
<evidence type="ECO:0000256" key="1">
    <source>
        <dbReference type="SAM" id="SignalP"/>
    </source>
</evidence>
<sequence>MTRLLVIFATVAGTLSIQTDPLMDEAVANFTALLGNPDVHKFIDKVMMDAPPPPSPGGRELDEDLGGEALASKKDDYPLCSNCKAIQRTAISAYFQQQITDICDGYRNVHSLSTDTFCFYLRRGISELNQVLNGYIFVRSRALQLAISTCIGRGQCPTEDAYNAFFNPIVPGRLVDFTRFKYCPSSYHPFCDIETCFEKVTLKMLLFAYVEVLVACNKYVDEGLDEFCGYIKTDVAFGIGLVFGYVGVYEQATGYCVRDRCN</sequence>
<reference evidence="2 3" key="1">
    <citation type="submission" date="2020-04" db="EMBL/GenBank/DDBJ databases">
        <title>Perkinsus olseni comparative genomics.</title>
        <authorList>
            <person name="Bogema D.R."/>
        </authorList>
    </citation>
    <scope>NUCLEOTIDE SEQUENCE [LARGE SCALE GENOMIC DNA]</scope>
    <source>
        <strain evidence="2">00978-12</strain>
    </source>
</reference>
<name>A0A7J6PJZ5_PEROL</name>
<proteinExistence type="predicted"/>
<protein>
    <submittedName>
        <fullName evidence="2">Uncharacterized protein</fullName>
    </submittedName>
</protein>
<dbReference type="AlphaFoldDB" id="A0A7J6PJZ5"/>
<organism evidence="2 3">
    <name type="scientific">Perkinsus olseni</name>
    <name type="common">Perkinsus atlanticus</name>
    <dbReference type="NCBI Taxonomy" id="32597"/>
    <lineage>
        <taxon>Eukaryota</taxon>
        <taxon>Sar</taxon>
        <taxon>Alveolata</taxon>
        <taxon>Perkinsozoa</taxon>
        <taxon>Perkinsea</taxon>
        <taxon>Perkinsida</taxon>
        <taxon>Perkinsidae</taxon>
        <taxon>Perkinsus</taxon>
    </lineage>
</organism>
<accession>A0A7J6PJZ5</accession>
<feature type="signal peptide" evidence="1">
    <location>
        <begin position="1"/>
        <end position="16"/>
    </location>
</feature>